<accession>A0ACB8B2N1</accession>
<name>A0ACB8B2N1_9AGAM</name>
<keyword evidence="2" id="KW-1185">Reference proteome</keyword>
<gene>
    <name evidence="1" type="ORF">BV22DRAFT_1050814</name>
</gene>
<proteinExistence type="predicted"/>
<sequence length="744" mass="82703">MVPFEDLDDAQRLDIAHSHPTDLDSSPSSPSSGSPSYLRPRRQSKSATRHRSHTTTDGSTSHLLARLLARDDEVREVKALLVVTSDRLETESTRANTAERRALEYFTRLRSANECRERAEQDSARLGEELRLYKLQLDNAQKEIFRAQDIINLVSAQKNEAEAEAARARTKARKLQEEKMMMLAREEGRRQGYREGLSIGRRLGYDEGTRAIQSSGEVRRRSRQQTLTHTEDDDEDGEEAREELHDINSRSPPTRTRTRTSSHSMHARSESAPPVRTYDTAQHAPTLPVPTIVTPIPVPSPSHAPRPGFTPPPDSPTEEGPETIRPIPYRPGPSSPLRRSPDIPPDGWIPRQDARNAYIPVPPPHELSQPVPPSPSSHSHDLERRPSQSAIYSRADPDYPPVRTRDYAYQAPPLQVPRTGTPSIVSRSSTHVSQYDLVSAPNDPRPGSPLRNEYASGRTRTDSQSQSNRTQTRGENSNHHHRSPAERMVEQWRADPDVVSTATPVFTNTALAPHAGPRRPREIIMPAPLGDVGGRTRAEAAHPPKPVPPPPASERVRSPLDYFRQRFRQREQSAGSIPNIVVESPSESPSNASEHTVTRPELLSPDTANRPVPLPGEGASREPPQQQQQQQQQQPRQSTPAPAFPAGFVPLSEPSTSSQRSQSRAAHRDRAAGERYDVSPVPPGVSYPAPPGRPRPSAPPEDYFSHQRPSSRPSAPPEDYFSRQRSTSPAPLQRPISLFTDHDA</sequence>
<dbReference type="Proteomes" id="UP000790709">
    <property type="component" value="Unassembled WGS sequence"/>
</dbReference>
<evidence type="ECO:0000313" key="2">
    <source>
        <dbReference type="Proteomes" id="UP000790709"/>
    </source>
</evidence>
<reference evidence="1" key="1">
    <citation type="journal article" date="2021" name="New Phytol.">
        <title>Evolutionary innovations through gain and loss of genes in the ectomycorrhizal Boletales.</title>
        <authorList>
            <person name="Wu G."/>
            <person name="Miyauchi S."/>
            <person name="Morin E."/>
            <person name="Kuo A."/>
            <person name="Drula E."/>
            <person name="Varga T."/>
            <person name="Kohler A."/>
            <person name="Feng B."/>
            <person name="Cao Y."/>
            <person name="Lipzen A."/>
            <person name="Daum C."/>
            <person name="Hundley H."/>
            <person name="Pangilinan J."/>
            <person name="Johnson J."/>
            <person name="Barry K."/>
            <person name="LaButti K."/>
            <person name="Ng V."/>
            <person name="Ahrendt S."/>
            <person name="Min B."/>
            <person name="Choi I.G."/>
            <person name="Park H."/>
            <person name="Plett J.M."/>
            <person name="Magnuson J."/>
            <person name="Spatafora J.W."/>
            <person name="Nagy L.G."/>
            <person name="Henrissat B."/>
            <person name="Grigoriev I.V."/>
            <person name="Yang Z.L."/>
            <person name="Xu J."/>
            <person name="Martin F.M."/>
        </authorList>
    </citation>
    <scope>NUCLEOTIDE SEQUENCE</scope>
    <source>
        <strain evidence="1">KUC20120723A-06</strain>
    </source>
</reference>
<evidence type="ECO:0000313" key="1">
    <source>
        <dbReference type="EMBL" id="KAH7919799.1"/>
    </source>
</evidence>
<comment type="caution">
    <text evidence="1">The sequence shown here is derived from an EMBL/GenBank/DDBJ whole genome shotgun (WGS) entry which is preliminary data.</text>
</comment>
<dbReference type="EMBL" id="MU266629">
    <property type="protein sequence ID" value="KAH7919799.1"/>
    <property type="molecule type" value="Genomic_DNA"/>
</dbReference>
<protein>
    <submittedName>
        <fullName evidence="1">Uncharacterized protein</fullName>
    </submittedName>
</protein>
<organism evidence="1 2">
    <name type="scientific">Leucogyrophana mollusca</name>
    <dbReference type="NCBI Taxonomy" id="85980"/>
    <lineage>
        <taxon>Eukaryota</taxon>
        <taxon>Fungi</taxon>
        <taxon>Dikarya</taxon>
        <taxon>Basidiomycota</taxon>
        <taxon>Agaricomycotina</taxon>
        <taxon>Agaricomycetes</taxon>
        <taxon>Agaricomycetidae</taxon>
        <taxon>Boletales</taxon>
        <taxon>Boletales incertae sedis</taxon>
        <taxon>Leucogyrophana</taxon>
    </lineage>
</organism>